<dbReference type="Proteomes" id="UP001293593">
    <property type="component" value="Unassembled WGS sequence"/>
</dbReference>
<dbReference type="AlphaFoldDB" id="A0AAE1IU15"/>
<organism evidence="1 2">
    <name type="scientific">Acacia crassicarpa</name>
    <name type="common">northern wattle</name>
    <dbReference type="NCBI Taxonomy" id="499986"/>
    <lineage>
        <taxon>Eukaryota</taxon>
        <taxon>Viridiplantae</taxon>
        <taxon>Streptophyta</taxon>
        <taxon>Embryophyta</taxon>
        <taxon>Tracheophyta</taxon>
        <taxon>Spermatophyta</taxon>
        <taxon>Magnoliopsida</taxon>
        <taxon>eudicotyledons</taxon>
        <taxon>Gunneridae</taxon>
        <taxon>Pentapetalae</taxon>
        <taxon>rosids</taxon>
        <taxon>fabids</taxon>
        <taxon>Fabales</taxon>
        <taxon>Fabaceae</taxon>
        <taxon>Caesalpinioideae</taxon>
        <taxon>mimosoid clade</taxon>
        <taxon>Acacieae</taxon>
        <taxon>Acacia</taxon>
    </lineage>
</organism>
<evidence type="ECO:0000313" key="1">
    <source>
        <dbReference type="EMBL" id="KAK4255854.1"/>
    </source>
</evidence>
<protein>
    <submittedName>
        <fullName evidence="1">Uncharacterized protein</fullName>
    </submittedName>
</protein>
<dbReference type="EMBL" id="JAWXYG010000013">
    <property type="protein sequence ID" value="KAK4255854.1"/>
    <property type="molecule type" value="Genomic_DNA"/>
</dbReference>
<name>A0AAE1IU15_9FABA</name>
<gene>
    <name evidence="1" type="ORF">QN277_008794</name>
</gene>
<accession>A0AAE1IU15</accession>
<evidence type="ECO:0000313" key="2">
    <source>
        <dbReference type="Proteomes" id="UP001293593"/>
    </source>
</evidence>
<sequence length="66" mass="7602">MTTIPPVYALSESRTIWTWFSTFPPLPLRLASKLQNVIKTLVLVQPLNCEERLLLTEHGKKLLQNL</sequence>
<proteinExistence type="predicted"/>
<keyword evidence="2" id="KW-1185">Reference proteome</keyword>
<comment type="caution">
    <text evidence="1">The sequence shown here is derived from an EMBL/GenBank/DDBJ whole genome shotgun (WGS) entry which is preliminary data.</text>
</comment>
<reference evidence="1" key="1">
    <citation type="submission" date="2023-10" db="EMBL/GenBank/DDBJ databases">
        <title>Chromosome-level genome of the transformable northern wattle, Acacia crassicarpa.</title>
        <authorList>
            <person name="Massaro I."/>
            <person name="Sinha N.R."/>
            <person name="Poethig S."/>
            <person name="Leichty A.R."/>
        </authorList>
    </citation>
    <scope>NUCLEOTIDE SEQUENCE</scope>
    <source>
        <strain evidence="1">Acra3RX</strain>
        <tissue evidence="1">Leaf</tissue>
    </source>
</reference>